<dbReference type="AlphaFoldDB" id="A0A6M3K1N9"/>
<gene>
    <name evidence="1" type="ORF">MM415A01590_0003</name>
</gene>
<evidence type="ECO:0008006" key="2">
    <source>
        <dbReference type="Google" id="ProtNLM"/>
    </source>
</evidence>
<dbReference type="EMBL" id="MT142201">
    <property type="protein sequence ID" value="QJA76034.1"/>
    <property type="molecule type" value="Genomic_DNA"/>
</dbReference>
<sequence>MSIPALIARPLRVFTNETPFPYIPVAWHDAQAISGPADGDALDTWDDGSGRGADLTKAGSTSALYRDGTTGENINGHACVRIVADTTCYFTYAADILSAAAAGEVFIVAQNDADPAASAGRSGFWSFAGSDYSAHHPYTDGKVYECWGRYNRVDCGNPADSLASMHIYNVISAASEWTVNLNTTQLYTTATNTVSFASSGVRVGRSSGSTYNYAGLFGELVIFNRALSAGERTDAYDYLAAKWAP</sequence>
<accession>A0A6M3K1N9</accession>
<organism evidence="1">
    <name type="scientific">viral metagenome</name>
    <dbReference type="NCBI Taxonomy" id="1070528"/>
    <lineage>
        <taxon>unclassified sequences</taxon>
        <taxon>metagenomes</taxon>
        <taxon>organismal metagenomes</taxon>
    </lineage>
</organism>
<protein>
    <recommendedName>
        <fullName evidence="2">Lectin/glucanase superfamily protein</fullName>
    </recommendedName>
</protein>
<proteinExistence type="predicted"/>
<evidence type="ECO:0000313" key="1">
    <source>
        <dbReference type="EMBL" id="QJA76034.1"/>
    </source>
</evidence>
<name>A0A6M3K1N9_9ZZZZ</name>
<reference evidence="1" key="1">
    <citation type="submission" date="2020-03" db="EMBL/GenBank/DDBJ databases">
        <title>The deep terrestrial virosphere.</title>
        <authorList>
            <person name="Holmfeldt K."/>
            <person name="Nilsson E."/>
            <person name="Simone D."/>
            <person name="Lopez-Fernandez M."/>
            <person name="Wu X."/>
            <person name="de Brujin I."/>
            <person name="Lundin D."/>
            <person name="Andersson A."/>
            <person name="Bertilsson S."/>
            <person name="Dopson M."/>
        </authorList>
    </citation>
    <scope>NUCLEOTIDE SEQUENCE</scope>
    <source>
        <strain evidence="1">MM415A01590</strain>
    </source>
</reference>